<feature type="transmembrane region" description="Helical" evidence="6">
    <location>
        <begin position="273"/>
        <end position="291"/>
    </location>
</feature>
<feature type="transmembrane region" description="Helical" evidence="6">
    <location>
        <begin position="209"/>
        <end position="235"/>
    </location>
</feature>
<keyword evidence="5 6" id="KW-0472">Membrane</keyword>
<comment type="subcellular location">
    <subcellularLocation>
        <location evidence="1">Cell membrane</location>
        <topology evidence="1">Multi-pass membrane protein</topology>
    </subcellularLocation>
</comment>
<dbReference type="Pfam" id="PF07690">
    <property type="entry name" value="MFS_1"/>
    <property type="match status" value="1"/>
</dbReference>
<feature type="transmembrane region" description="Helical" evidence="6">
    <location>
        <begin position="40"/>
        <end position="60"/>
    </location>
</feature>
<dbReference type="PANTHER" id="PTHR23513">
    <property type="entry name" value="INTEGRAL MEMBRANE EFFLUX PROTEIN-RELATED"/>
    <property type="match status" value="1"/>
</dbReference>
<keyword evidence="3 6" id="KW-0812">Transmembrane</keyword>
<feature type="transmembrane region" description="Helical" evidence="6">
    <location>
        <begin position="297"/>
        <end position="315"/>
    </location>
</feature>
<feature type="transmembrane region" description="Helical" evidence="6">
    <location>
        <begin position="159"/>
        <end position="178"/>
    </location>
</feature>
<dbReference type="Gene3D" id="1.20.1250.20">
    <property type="entry name" value="MFS general substrate transporter like domains"/>
    <property type="match status" value="1"/>
</dbReference>
<evidence type="ECO:0000256" key="2">
    <source>
        <dbReference type="ARBA" id="ARBA00022475"/>
    </source>
</evidence>
<evidence type="ECO:0000313" key="8">
    <source>
        <dbReference type="EMBL" id="AKN39905.1"/>
    </source>
</evidence>
<dbReference type="GO" id="GO:0005886">
    <property type="term" value="C:plasma membrane"/>
    <property type="evidence" value="ECO:0007669"/>
    <property type="project" value="UniProtKB-SubCell"/>
</dbReference>
<dbReference type="SUPFAM" id="SSF103473">
    <property type="entry name" value="MFS general substrate transporter"/>
    <property type="match status" value="1"/>
</dbReference>
<name>A0A0H3ZUF1_9VIBR</name>
<dbReference type="AlphaFoldDB" id="A0A0H3ZUF1"/>
<evidence type="ECO:0000256" key="1">
    <source>
        <dbReference type="ARBA" id="ARBA00004651"/>
    </source>
</evidence>
<sequence length="411" mass="45098">MNYYLYIFSHLASIVAFRSTTVAIIWALVQSFGQSENIGFLVAIMWITNIFFLPISGFLLDIYSKKTIILVSIFGSLVASILLSYNYESLISCIIFVSILSAFNSAISAAPNSIIPLLIEKEGLTKAIGLSSTLNSLQVIIGVVIGGGVIYAIGVEISLYVTTALYLTSLILILLMSFPKKSTDFGGAHNKALQLTQGFRSIKNLKPEVIFCLSAMVGNFILTPLVSIIIPIYVLRELNNNVGYVVLFESAIAIGMILGGTISIKATTIFNRYHQVLFGGCLIGLGVFAFATFEEAYIKVFSLFCSGMGLTIKGIPFSSLRGHAVPHEYKARIESAIFMLCILSIPIGSLTFSYILDNTQLDINNLVRVMGGLIILSLTFIIFSKESVQALQQNDDTLEHYYTQHYPKAFR</sequence>
<dbReference type="GO" id="GO:0022857">
    <property type="term" value="F:transmembrane transporter activity"/>
    <property type="evidence" value="ECO:0007669"/>
    <property type="project" value="InterPro"/>
</dbReference>
<feature type="transmembrane region" description="Helical" evidence="6">
    <location>
        <begin position="7"/>
        <end position="28"/>
    </location>
</feature>
<dbReference type="PROSITE" id="PS50850">
    <property type="entry name" value="MFS"/>
    <property type="match status" value="1"/>
</dbReference>
<protein>
    <submittedName>
        <fullName evidence="8">Permease, putative</fullName>
    </submittedName>
</protein>
<dbReference type="PANTHER" id="PTHR23513:SF6">
    <property type="entry name" value="MAJOR FACILITATOR SUPERFAMILY ASSOCIATED DOMAIN-CONTAINING PROTEIN"/>
    <property type="match status" value="1"/>
</dbReference>
<dbReference type="InterPro" id="IPR020846">
    <property type="entry name" value="MFS_dom"/>
</dbReference>
<feature type="transmembrane region" description="Helical" evidence="6">
    <location>
        <begin position="128"/>
        <end position="153"/>
    </location>
</feature>
<dbReference type="EMBL" id="KP795670">
    <property type="protein sequence ID" value="AKN39905.1"/>
    <property type="molecule type" value="Genomic_DNA"/>
</dbReference>
<evidence type="ECO:0000256" key="5">
    <source>
        <dbReference type="ARBA" id="ARBA00023136"/>
    </source>
</evidence>
<dbReference type="InterPro" id="IPR036259">
    <property type="entry name" value="MFS_trans_sf"/>
</dbReference>
<feature type="transmembrane region" description="Helical" evidence="6">
    <location>
        <begin position="67"/>
        <end position="83"/>
    </location>
</feature>
<evidence type="ECO:0000256" key="3">
    <source>
        <dbReference type="ARBA" id="ARBA00022692"/>
    </source>
</evidence>
<evidence type="ECO:0000256" key="4">
    <source>
        <dbReference type="ARBA" id="ARBA00022989"/>
    </source>
</evidence>
<reference evidence="8" key="1">
    <citation type="journal article" date="2015" name="MBio">
        <title>Eco-Evolutionary Dynamics of Episomes among Ecologically Cohesive Bacterial Populations.</title>
        <authorList>
            <person name="Xue H."/>
            <person name="Cordero O.X."/>
            <person name="Camas F.M."/>
            <person name="Trimble W."/>
            <person name="Meyer F."/>
            <person name="Guglielmini J."/>
            <person name="Rocha E.P."/>
            <person name="Polz M.F."/>
        </authorList>
    </citation>
    <scope>NUCLEOTIDE SEQUENCE</scope>
    <source>
        <strain evidence="8">FF_59</strain>
    </source>
</reference>
<evidence type="ECO:0000259" key="7">
    <source>
        <dbReference type="PROSITE" id="PS50850"/>
    </source>
</evidence>
<feature type="transmembrane region" description="Helical" evidence="6">
    <location>
        <begin position="367"/>
        <end position="384"/>
    </location>
</feature>
<accession>A0A0H3ZUF1</accession>
<keyword evidence="2" id="KW-1003">Cell membrane</keyword>
<dbReference type="CDD" id="cd06173">
    <property type="entry name" value="MFS_MefA_like"/>
    <property type="match status" value="1"/>
</dbReference>
<keyword evidence="4 6" id="KW-1133">Transmembrane helix</keyword>
<feature type="domain" description="Major facilitator superfamily (MFS) profile" evidence="7">
    <location>
        <begin position="1"/>
        <end position="181"/>
    </location>
</feature>
<organism evidence="8">
    <name type="scientific">Vibrio tasmaniensis</name>
    <dbReference type="NCBI Taxonomy" id="212663"/>
    <lineage>
        <taxon>Bacteria</taxon>
        <taxon>Pseudomonadati</taxon>
        <taxon>Pseudomonadota</taxon>
        <taxon>Gammaproteobacteria</taxon>
        <taxon>Vibrionales</taxon>
        <taxon>Vibrionaceae</taxon>
        <taxon>Vibrio</taxon>
    </lineage>
</organism>
<feature type="transmembrane region" description="Helical" evidence="6">
    <location>
        <begin position="241"/>
        <end position="261"/>
    </location>
</feature>
<evidence type="ECO:0000256" key="6">
    <source>
        <dbReference type="SAM" id="Phobius"/>
    </source>
</evidence>
<feature type="transmembrane region" description="Helical" evidence="6">
    <location>
        <begin position="336"/>
        <end position="355"/>
    </location>
</feature>
<dbReference type="InterPro" id="IPR011701">
    <property type="entry name" value="MFS"/>
</dbReference>
<proteinExistence type="predicted"/>